<dbReference type="PhylomeDB" id="E9HM35"/>
<dbReference type="SUPFAM" id="SSF49854">
    <property type="entry name" value="Spermadhesin, CUB domain"/>
    <property type="match status" value="1"/>
</dbReference>
<dbReference type="Proteomes" id="UP000000305">
    <property type="component" value="Unassembled WGS sequence"/>
</dbReference>
<dbReference type="AlphaFoldDB" id="E9HM35"/>
<dbReference type="HOGENOM" id="CLU_018939_0_0_1"/>
<evidence type="ECO:0008006" key="4">
    <source>
        <dbReference type="Google" id="ProtNLM"/>
    </source>
</evidence>
<dbReference type="InParanoid" id="E9HM35"/>
<dbReference type="PANTHER" id="PTHR35193:SF5">
    <property type="entry name" value="FLOCCULATION PROTEIN FLO11"/>
    <property type="match status" value="1"/>
</dbReference>
<evidence type="ECO:0000313" key="3">
    <source>
        <dbReference type="Proteomes" id="UP000000305"/>
    </source>
</evidence>
<keyword evidence="3" id="KW-1185">Reference proteome</keyword>
<accession>E9HM35</accession>
<gene>
    <name evidence="2" type="ORF">DAPPUDRAFT_261996</name>
</gene>
<dbReference type="EMBL" id="GL732684">
    <property type="protein sequence ID" value="EFX67170.1"/>
    <property type="molecule type" value="Genomic_DNA"/>
</dbReference>
<name>E9HM35_DAPPU</name>
<dbReference type="InterPro" id="IPR035914">
    <property type="entry name" value="Sperma_CUB_dom_sf"/>
</dbReference>
<organism evidence="2 3">
    <name type="scientific">Daphnia pulex</name>
    <name type="common">Water flea</name>
    <dbReference type="NCBI Taxonomy" id="6669"/>
    <lineage>
        <taxon>Eukaryota</taxon>
        <taxon>Metazoa</taxon>
        <taxon>Ecdysozoa</taxon>
        <taxon>Arthropoda</taxon>
        <taxon>Crustacea</taxon>
        <taxon>Branchiopoda</taxon>
        <taxon>Diplostraca</taxon>
        <taxon>Cladocera</taxon>
        <taxon>Anomopoda</taxon>
        <taxon>Daphniidae</taxon>
        <taxon>Daphnia</taxon>
    </lineage>
</organism>
<feature type="region of interest" description="Disordered" evidence="1">
    <location>
        <begin position="666"/>
        <end position="686"/>
    </location>
</feature>
<dbReference type="OrthoDB" id="6341037at2759"/>
<proteinExistence type="predicted"/>
<sequence length="732" mass="79432">MANLLTNGSETFFDYVERHEAQTVLTLFNSKCFGQLVNYSEQKAQSAKQPFNHLKSRNPAAILKAEMAIRSIPSNVKTCRDRFSTAANGTIQPTIDSTSNRQKQCSFFIDAPANKLIQMTCSIVNLKSSGAELAIYGGAEINVNPPAVNRIYASRGSSMFLFFKVDNTDMFDCKWTTIPVPQTTEYQLCRDGTSATPNGTIQRSADDSSTDPRMCMFAIAVPSDHRIQLKCSNVTLSSPDNSLQLRVEIHKFQTVTETVIADPPAMNRVYTSTSEIIYLFSQFSNQDSFKCQWTTVMIPPLPTDNKLCREKITKSASGNIQPLMANGTNVQPNSCSFIIEVPPNQLTEISCPVINFTSPGSYLQFRGISDLNMALTPLANRVYTSGVDLIYLNSKVDLSKDWFNCTWKTVPAPSTTDFKLCRHGGTTSSSGTLQPFLDGLTTGEPRECYFFMELPLDEQIEFSCSSINLTSPGSYLRVVGVSDFDENPPVENGIYLSNGRNVLVYSQFNNGDWFDCQWKSTTCAAPVTTDAATTTQSTTAVTTPATTSSTIGRTTTSAQPTTSTTTTMATTTPLPIPFNCSVNDPALDNAVIQICSTSQINVGGAFIGPMNSGNKIPAVVSATGNLGVSFFCDDSDKPSSAVYNWQATFSVTRSTVSTTAPTTTTMATTPLKTTTDGTSTSVIPSTSSTLSSTTTTMATTTRLPLLFNCSVSDPAGNEHYSIALKLYVETIK</sequence>
<protein>
    <recommendedName>
        <fullName evidence="4">CUB domain-containing protein</fullName>
    </recommendedName>
</protein>
<dbReference type="KEGG" id="dpx:DAPPUDRAFT_261996"/>
<dbReference type="STRING" id="6669.E9HM35"/>
<evidence type="ECO:0000256" key="1">
    <source>
        <dbReference type="SAM" id="MobiDB-lite"/>
    </source>
</evidence>
<evidence type="ECO:0000313" key="2">
    <source>
        <dbReference type="EMBL" id="EFX67170.1"/>
    </source>
</evidence>
<dbReference type="PANTHER" id="PTHR35193">
    <property type="entry name" value="MUCIN 13A, CELL SURFACE-ASSOCIATED-RELATED"/>
    <property type="match status" value="1"/>
</dbReference>
<feature type="region of interest" description="Disordered" evidence="1">
    <location>
        <begin position="544"/>
        <end position="570"/>
    </location>
</feature>
<reference evidence="2 3" key="1">
    <citation type="journal article" date="2011" name="Science">
        <title>The ecoresponsive genome of Daphnia pulex.</title>
        <authorList>
            <person name="Colbourne J.K."/>
            <person name="Pfrender M.E."/>
            <person name="Gilbert D."/>
            <person name="Thomas W.K."/>
            <person name="Tucker A."/>
            <person name="Oakley T.H."/>
            <person name="Tokishita S."/>
            <person name="Aerts A."/>
            <person name="Arnold G.J."/>
            <person name="Basu M.K."/>
            <person name="Bauer D.J."/>
            <person name="Caceres C.E."/>
            <person name="Carmel L."/>
            <person name="Casola C."/>
            <person name="Choi J.H."/>
            <person name="Detter J.C."/>
            <person name="Dong Q."/>
            <person name="Dusheyko S."/>
            <person name="Eads B.D."/>
            <person name="Frohlich T."/>
            <person name="Geiler-Samerotte K.A."/>
            <person name="Gerlach D."/>
            <person name="Hatcher P."/>
            <person name="Jogdeo S."/>
            <person name="Krijgsveld J."/>
            <person name="Kriventseva E.V."/>
            <person name="Kultz D."/>
            <person name="Laforsch C."/>
            <person name="Lindquist E."/>
            <person name="Lopez J."/>
            <person name="Manak J.R."/>
            <person name="Muller J."/>
            <person name="Pangilinan J."/>
            <person name="Patwardhan R.P."/>
            <person name="Pitluck S."/>
            <person name="Pritham E.J."/>
            <person name="Rechtsteiner A."/>
            <person name="Rho M."/>
            <person name="Rogozin I.B."/>
            <person name="Sakarya O."/>
            <person name="Salamov A."/>
            <person name="Schaack S."/>
            <person name="Shapiro H."/>
            <person name="Shiga Y."/>
            <person name="Skalitzky C."/>
            <person name="Smith Z."/>
            <person name="Souvorov A."/>
            <person name="Sung W."/>
            <person name="Tang Z."/>
            <person name="Tsuchiya D."/>
            <person name="Tu H."/>
            <person name="Vos H."/>
            <person name="Wang M."/>
            <person name="Wolf Y.I."/>
            <person name="Yamagata H."/>
            <person name="Yamada T."/>
            <person name="Ye Y."/>
            <person name="Shaw J.R."/>
            <person name="Andrews J."/>
            <person name="Crease T.J."/>
            <person name="Tang H."/>
            <person name="Lucas S.M."/>
            <person name="Robertson H.M."/>
            <person name="Bork P."/>
            <person name="Koonin E.V."/>
            <person name="Zdobnov E.M."/>
            <person name="Grigoriev I.V."/>
            <person name="Lynch M."/>
            <person name="Boore J.L."/>
        </authorList>
    </citation>
    <scope>NUCLEOTIDE SEQUENCE [LARGE SCALE GENOMIC DNA]</scope>
</reference>